<reference evidence="1 2" key="1">
    <citation type="journal article" date="2015" name="Genome Announc.">
        <title>Complete Genome Sequence of the Novel Leech Symbiont Mucinivorans hirudinis M3T.</title>
        <authorList>
            <person name="Nelson M.C."/>
            <person name="Bomar L."/>
            <person name="Graf J."/>
        </authorList>
    </citation>
    <scope>NUCLEOTIDE SEQUENCE [LARGE SCALE GENOMIC DNA]</scope>
    <source>
        <strain evidence="2">M3</strain>
    </source>
</reference>
<dbReference type="EMBL" id="HG934468">
    <property type="protein sequence ID" value="CDN30867.1"/>
    <property type="molecule type" value="Genomic_DNA"/>
</dbReference>
<dbReference type="InterPro" id="IPR011330">
    <property type="entry name" value="Glyco_hydro/deAcase_b/a-brl"/>
</dbReference>
<organism evidence="1 2">
    <name type="scientific">Mucinivorans hirudinis</name>
    <dbReference type="NCBI Taxonomy" id="1433126"/>
    <lineage>
        <taxon>Bacteria</taxon>
        <taxon>Pseudomonadati</taxon>
        <taxon>Bacteroidota</taxon>
        <taxon>Bacteroidia</taxon>
        <taxon>Bacteroidales</taxon>
        <taxon>Rikenellaceae</taxon>
        <taxon>Mucinivorans</taxon>
    </lineage>
</organism>
<evidence type="ECO:0000313" key="1">
    <source>
        <dbReference type="EMBL" id="CDN30867.1"/>
    </source>
</evidence>
<dbReference type="KEGG" id="rbc:BN938_0763"/>
<protein>
    <submittedName>
        <fullName evidence="1">Uncharacterized protein</fullName>
    </submittedName>
</protein>
<accession>A0A060R712</accession>
<dbReference type="STRING" id="1433126.BN938_0763"/>
<dbReference type="Gene3D" id="3.20.20.370">
    <property type="entry name" value="Glycoside hydrolase/deacetylase"/>
    <property type="match status" value="1"/>
</dbReference>
<gene>
    <name evidence="1" type="ORF">BN938_0763</name>
</gene>
<dbReference type="eggNOG" id="ENOG502Z8FP">
    <property type="taxonomic scope" value="Bacteria"/>
</dbReference>
<keyword evidence="2" id="KW-1185">Reference proteome</keyword>
<evidence type="ECO:0000313" key="2">
    <source>
        <dbReference type="Proteomes" id="UP000027616"/>
    </source>
</evidence>
<dbReference type="Proteomes" id="UP000027616">
    <property type="component" value="Chromosome I"/>
</dbReference>
<dbReference type="SUPFAM" id="SSF88713">
    <property type="entry name" value="Glycoside hydrolase/deacetylase"/>
    <property type="match status" value="1"/>
</dbReference>
<name>A0A060R712_9BACT</name>
<proteinExistence type="predicted"/>
<dbReference type="GO" id="GO:0005975">
    <property type="term" value="P:carbohydrate metabolic process"/>
    <property type="evidence" value="ECO:0007669"/>
    <property type="project" value="InterPro"/>
</dbReference>
<sequence length="182" mass="20860">MRPYYIESARDNEELRENLKYGLDEFENIFGFRARQFRAGGDVISPELYPTLKENGIEYMDETLYINRYLGDGQYKRSFNYTGKVNSLGQKLVVRNCVFEPSVAPDFDSVGKCMAMISAAFACRKPAIISSHRANFVGGIDEQNREIGLAKLRKLLSEIVKRYPDVEFVNADQMADIIFKKL</sequence>
<dbReference type="HOGENOM" id="CLU_1480472_0_0_10"/>
<dbReference type="AlphaFoldDB" id="A0A060R712"/>